<proteinExistence type="predicted"/>
<dbReference type="AlphaFoldDB" id="A3U2B8"/>
<keyword evidence="3" id="KW-1185">Reference proteome</keyword>
<comment type="caution">
    <text evidence="2">The sequence shown here is derived from an EMBL/GenBank/DDBJ whole genome shotgun (WGS) entry which is preliminary data.</text>
</comment>
<evidence type="ECO:0000256" key="1">
    <source>
        <dbReference type="SAM" id="MobiDB-lite"/>
    </source>
</evidence>
<protein>
    <recommendedName>
        <fullName evidence="4">Ribbon-helix-helix protein CopG domain-containing protein</fullName>
    </recommendedName>
</protein>
<sequence>MTDGMSKRLERLQIMLTQEELEALDNWRFEQRMPSRSAAARELMRRGLAAEGYFAQADGASSSSDYGVLTDPDRKDGPARDR</sequence>
<evidence type="ECO:0000313" key="3">
    <source>
        <dbReference type="Proteomes" id="UP000004318"/>
    </source>
</evidence>
<dbReference type="EMBL" id="AAMO01000011">
    <property type="protein sequence ID" value="EAQ01718.1"/>
    <property type="molecule type" value="Genomic_DNA"/>
</dbReference>
<feature type="compositionally biased region" description="Basic and acidic residues" evidence="1">
    <location>
        <begin position="71"/>
        <end position="82"/>
    </location>
</feature>
<evidence type="ECO:0008006" key="4">
    <source>
        <dbReference type="Google" id="ProtNLM"/>
    </source>
</evidence>
<accession>A3U2B8</accession>
<gene>
    <name evidence="2" type="ORF">OB2597_14781</name>
</gene>
<dbReference type="HOGENOM" id="CLU_187471_0_0_5"/>
<feature type="region of interest" description="Disordered" evidence="1">
    <location>
        <begin position="58"/>
        <end position="82"/>
    </location>
</feature>
<organism evidence="2 3">
    <name type="scientific">Pseudooceanicola batsensis (strain ATCC BAA-863 / DSM 15984 / KCTC 12145 / HTCC2597)</name>
    <name type="common">Oceanicola batsensis</name>
    <dbReference type="NCBI Taxonomy" id="252305"/>
    <lineage>
        <taxon>Bacteria</taxon>
        <taxon>Pseudomonadati</taxon>
        <taxon>Pseudomonadota</taxon>
        <taxon>Alphaproteobacteria</taxon>
        <taxon>Rhodobacterales</taxon>
        <taxon>Paracoccaceae</taxon>
        <taxon>Pseudooceanicola</taxon>
    </lineage>
</organism>
<reference evidence="2 3" key="1">
    <citation type="journal article" date="2010" name="J. Bacteriol.">
        <title>Genome sequences of Oceanicola granulosus HTCC2516(T) and Oceanicola batsensis HTCC2597(TDelta).</title>
        <authorList>
            <person name="Thrash J.C."/>
            <person name="Cho J.C."/>
            <person name="Vergin K.L."/>
            <person name="Giovannoni S.J."/>
        </authorList>
    </citation>
    <scope>NUCLEOTIDE SEQUENCE [LARGE SCALE GENOMIC DNA]</scope>
    <source>
        <strain evidence="3">ATCC BAA-863 / DSM 15984 / KCTC 12145 / HTCC2597</strain>
    </source>
</reference>
<dbReference type="STRING" id="252305.OB2597_14781"/>
<dbReference type="eggNOG" id="ENOG5033CC3">
    <property type="taxonomic scope" value="Bacteria"/>
</dbReference>
<evidence type="ECO:0000313" key="2">
    <source>
        <dbReference type="EMBL" id="EAQ01718.1"/>
    </source>
</evidence>
<dbReference type="Proteomes" id="UP000004318">
    <property type="component" value="Unassembled WGS sequence"/>
</dbReference>
<name>A3U2B8_PSEBH</name>